<protein>
    <submittedName>
        <fullName evidence="2">Uncharacterized protein</fullName>
    </submittedName>
</protein>
<reference evidence="2 3" key="1">
    <citation type="journal article" date="2018" name="BMC Genomics">
        <title>The genome of Naegleria lovaniensis, the basis for a comparative approach to unravel pathogenicity factors of the human pathogenic amoeba N. fowleri.</title>
        <authorList>
            <person name="Liechti N."/>
            <person name="Schurch N."/>
            <person name="Bruggmann R."/>
            <person name="Wittwer M."/>
        </authorList>
    </citation>
    <scope>NUCLEOTIDE SEQUENCE [LARGE SCALE GENOMIC DNA]</scope>
    <source>
        <strain evidence="2 3">ATCC 30569</strain>
    </source>
</reference>
<dbReference type="RefSeq" id="XP_044553836.1">
    <property type="nucleotide sequence ID" value="XM_044689302.1"/>
</dbReference>
<dbReference type="GeneID" id="68105880"/>
<comment type="caution">
    <text evidence="2">The sequence shown here is derived from an EMBL/GenBank/DDBJ whole genome shotgun (WGS) entry which is preliminary data.</text>
</comment>
<feature type="signal peptide" evidence="1">
    <location>
        <begin position="1"/>
        <end position="25"/>
    </location>
</feature>
<name>A0AA88KQ52_NAELO</name>
<evidence type="ECO:0000313" key="3">
    <source>
        <dbReference type="Proteomes" id="UP000816034"/>
    </source>
</evidence>
<dbReference type="InterPro" id="IPR029058">
    <property type="entry name" value="AB_hydrolase_fold"/>
</dbReference>
<dbReference type="PANTHER" id="PTHR31497:SF0">
    <property type="entry name" value="AUTOCRINE PROLIFERATION REPRESSOR PROTEIN A"/>
    <property type="match status" value="1"/>
</dbReference>
<evidence type="ECO:0000313" key="2">
    <source>
        <dbReference type="EMBL" id="KAG2391942.1"/>
    </source>
</evidence>
<dbReference type="SUPFAM" id="SSF53474">
    <property type="entry name" value="alpha/beta-Hydrolases"/>
    <property type="match status" value="1"/>
</dbReference>
<proteinExistence type="predicted"/>
<keyword evidence="1" id="KW-0732">Signal</keyword>
<gene>
    <name evidence="2" type="ORF">C9374_013427</name>
</gene>
<accession>A0AA88KQ52</accession>
<dbReference type="PANTHER" id="PTHR31497">
    <property type="entry name" value="AUTOCRINE PROLIFERATION REPRESSOR PROTEIN A"/>
    <property type="match status" value="1"/>
</dbReference>
<organism evidence="2 3">
    <name type="scientific">Naegleria lovaniensis</name>
    <name type="common">Amoeba</name>
    <dbReference type="NCBI Taxonomy" id="51637"/>
    <lineage>
        <taxon>Eukaryota</taxon>
        <taxon>Discoba</taxon>
        <taxon>Heterolobosea</taxon>
        <taxon>Tetramitia</taxon>
        <taxon>Eutetramitia</taxon>
        <taxon>Vahlkampfiidae</taxon>
        <taxon>Naegleria</taxon>
    </lineage>
</organism>
<dbReference type="Pfam" id="PF10142">
    <property type="entry name" value="PhoPQ_related"/>
    <property type="match status" value="1"/>
</dbReference>
<dbReference type="EMBL" id="PYSW02000006">
    <property type="protein sequence ID" value="KAG2391942.1"/>
    <property type="molecule type" value="Genomic_DNA"/>
</dbReference>
<keyword evidence="3" id="KW-1185">Reference proteome</keyword>
<dbReference type="AlphaFoldDB" id="A0AA88KQ52"/>
<dbReference type="Gene3D" id="3.40.50.1820">
    <property type="entry name" value="alpha/beta hydrolase"/>
    <property type="match status" value="1"/>
</dbReference>
<dbReference type="Proteomes" id="UP000816034">
    <property type="component" value="Unassembled WGS sequence"/>
</dbReference>
<sequence length="526" mass="59737">MHLFSLRAVIVLWILMKMISQSGLALQGSTNPMNKQRSTDFSSTHLHLGMNPMMRTALDDFMDQPDPNYHYQVIDTFPVDDHGIPMMIGQTNRHPQSSSSVATCYVLNMTSQTWLTNQDILNGRDVWWHYHLIIVPNNLNRDLKHAAMWMIGKHNTDSKPYLGDLSDLTRIAVSTRSIVTELLQVPNQPIVFAIDPKHEQRSEDGMVALTWRHFLNDTSKPNWIAHLPMTRAGKRGLDTIQSFARKQLDVNIESFTVMGGSKKGWTTWLLAAVDSRVTNIIPMVIATLNLQKCLIHTYDSLCDFPIAMDSYIEQGITSRVKTAEFSQLAGIIDPLIYRDRFANIPKLLIYALGDEFFWVDLSLFSFPFLTGGLQNKRLKYLPNTGHNMKDSDMMDAVHVSYYAHLYGIDLPVYDFHHIDRGHGIDVELRILNGTKPRVVKLWQATNENARDFRITTIGKAYTSSVVPPSDDSGRVFSVSVNNPKKGYTAFTMEMEFDVIQKPGIPVIRFTTSAFITPTSTPCVYPY</sequence>
<feature type="chain" id="PRO_5041693130" evidence="1">
    <location>
        <begin position="26"/>
        <end position="526"/>
    </location>
</feature>
<dbReference type="InterPro" id="IPR009199">
    <property type="entry name" value="PhoPQ-act_pathogen-rel_PqaA"/>
</dbReference>
<evidence type="ECO:0000256" key="1">
    <source>
        <dbReference type="SAM" id="SignalP"/>
    </source>
</evidence>